<sequence>MSTRLITTLFLLLAVVSSCKDEEQNMLEMVHEAVVRATNWSKLLVSLSDENEMGNNNGIISNGYSALSDCVEEYEDSEDRLQRLLISPQTYRFSNKLSWLNGVLTSHRTCLDELHERGYFVPQEANNLTTLLHRALGLFARLRTVHKEDKFPLIMDSDEKRGFLVSWNASTSKADYVVAKDGTGNYTTINEVVKALDKRKLNEHERVVVYVKLGNYTENVKINKDMKNVMFVGDGIDKTVVSGNWHKTHEISTRNSATFRKDNSLNLLLLFCFSILQFF</sequence>
<feature type="chain" id="PRO_5029618654" evidence="6">
    <location>
        <begin position="19"/>
        <end position="279"/>
    </location>
</feature>
<feature type="signal peptide" evidence="6">
    <location>
        <begin position="1"/>
        <end position="18"/>
    </location>
</feature>
<protein>
    <submittedName>
        <fullName evidence="9">Pectinesterase/pectinesterase inhibitor</fullName>
    </submittedName>
</protein>
<evidence type="ECO:0000256" key="1">
    <source>
        <dbReference type="ARBA" id="ARBA00005184"/>
    </source>
</evidence>
<keyword evidence="10" id="KW-1185">Reference proteome</keyword>
<dbReference type="Pfam" id="PF01095">
    <property type="entry name" value="Pectinesterase"/>
    <property type="match status" value="1"/>
</dbReference>
<feature type="domain" description="Pectinesterase inhibitor" evidence="8">
    <location>
        <begin position="31"/>
        <end position="124"/>
    </location>
</feature>
<organism evidence="9 10">
    <name type="scientific">Thalictrum thalictroides</name>
    <name type="common">Rue-anemone</name>
    <name type="synonym">Anemone thalictroides</name>
    <dbReference type="NCBI Taxonomy" id="46969"/>
    <lineage>
        <taxon>Eukaryota</taxon>
        <taxon>Viridiplantae</taxon>
        <taxon>Streptophyta</taxon>
        <taxon>Embryophyta</taxon>
        <taxon>Tracheophyta</taxon>
        <taxon>Spermatophyta</taxon>
        <taxon>Magnoliopsida</taxon>
        <taxon>Ranunculales</taxon>
        <taxon>Ranunculaceae</taxon>
        <taxon>Thalictroideae</taxon>
        <taxon>Thalictrum</taxon>
    </lineage>
</organism>
<evidence type="ECO:0000256" key="2">
    <source>
        <dbReference type="ARBA" id="ARBA00006027"/>
    </source>
</evidence>
<evidence type="ECO:0000259" key="8">
    <source>
        <dbReference type="Pfam" id="PF04043"/>
    </source>
</evidence>
<evidence type="ECO:0000313" key="10">
    <source>
        <dbReference type="Proteomes" id="UP000554482"/>
    </source>
</evidence>
<dbReference type="Pfam" id="PF04043">
    <property type="entry name" value="PMEI"/>
    <property type="match status" value="1"/>
</dbReference>
<evidence type="ECO:0000256" key="3">
    <source>
        <dbReference type="ARBA" id="ARBA00007786"/>
    </source>
</evidence>
<dbReference type="OrthoDB" id="1936831at2759"/>
<name>A0A7J6VTN6_THATH</name>
<dbReference type="PANTHER" id="PTHR31707">
    <property type="entry name" value="PECTINESTERASE"/>
    <property type="match status" value="1"/>
</dbReference>
<dbReference type="GO" id="GO:0042545">
    <property type="term" value="P:cell wall modification"/>
    <property type="evidence" value="ECO:0007669"/>
    <property type="project" value="InterPro"/>
</dbReference>
<reference evidence="9 10" key="1">
    <citation type="submission" date="2020-06" db="EMBL/GenBank/DDBJ databases">
        <title>Transcriptomic and genomic resources for Thalictrum thalictroides and T. hernandezii: Facilitating candidate gene discovery in an emerging model plant lineage.</title>
        <authorList>
            <person name="Arias T."/>
            <person name="Riano-Pachon D.M."/>
            <person name="Di Stilio V.S."/>
        </authorList>
    </citation>
    <scope>NUCLEOTIDE SEQUENCE [LARGE SCALE GENOMIC DNA]</scope>
    <source>
        <strain evidence="10">cv. WT478/WT964</strain>
        <tissue evidence="9">Leaves</tissue>
    </source>
</reference>
<dbReference type="GO" id="GO:0004857">
    <property type="term" value="F:enzyme inhibitor activity"/>
    <property type="evidence" value="ECO:0007669"/>
    <property type="project" value="InterPro"/>
</dbReference>
<dbReference type="SUPFAM" id="SSF51126">
    <property type="entry name" value="Pectin lyase-like"/>
    <property type="match status" value="1"/>
</dbReference>
<accession>A0A7J6VTN6</accession>
<dbReference type="GO" id="GO:0030599">
    <property type="term" value="F:pectinesterase activity"/>
    <property type="evidence" value="ECO:0007669"/>
    <property type="project" value="InterPro"/>
</dbReference>
<comment type="pathway">
    <text evidence="1">Glycan metabolism; pectin degradation; 2-dehydro-3-deoxy-D-gluconate from pectin: step 1/5.</text>
</comment>
<dbReference type="InterPro" id="IPR000070">
    <property type="entry name" value="Pectinesterase_cat"/>
</dbReference>
<dbReference type="InterPro" id="IPR035513">
    <property type="entry name" value="Invertase/methylesterase_inhib"/>
</dbReference>
<comment type="caution">
    <text evidence="9">The sequence shown here is derived from an EMBL/GenBank/DDBJ whole genome shotgun (WGS) entry which is preliminary data.</text>
</comment>
<dbReference type="PROSITE" id="PS51257">
    <property type="entry name" value="PROKAR_LIPOPROTEIN"/>
    <property type="match status" value="1"/>
</dbReference>
<dbReference type="EMBL" id="JABWDY010027215">
    <property type="protein sequence ID" value="KAF5188087.1"/>
    <property type="molecule type" value="Genomic_DNA"/>
</dbReference>
<comment type="similarity">
    <text evidence="3">In the C-terminal section; belongs to the pectinesterase family.</text>
</comment>
<dbReference type="UniPathway" id="UPA00545">
    <property type="reaction ID" value="UER00823"/>
</dbReference>
<dbReference type="SUPFAM" id="SSF101148">
    <property type="entry name" value="Plant invertase/pectin methylesterase inhibitor"/>
    <property type="match status" value="1"/>
</dbReference>
<dbReference type="Proteomes" id="UP000554482">
    <property type="component" value="Unassembled WGS sequence"/>
</dbReference>
<dbReference type="NCBIfam" id="TIGR01614">
    <property type="entry name" value="PME_inhib"/>
    <property type="match status" value="1"/>
</dbReference>
<dbReference type="InterPro" id="IPR012334">
    <property type="entry name" value="Pectin_lyas_fold"/>
</dbReference>
<keyword evidence="6" id="KW-0732">Signal</keyword>
<evidence type="ECO:0000259" key="7">
    <source>
        <dbReference type="Pfam" id="PF01095"/>
    </source>
</evidence>
<keyword evidence="4" id="KW-0378">Hydrolase</keyword>
<dbReference type="Gene3D" id="2.160.20.10">
    <property type="entry name" value="Single-stranded right-handed beta-helix, Pectin lyase-like"/>
    <property type="match status" value="1"/>
</dbReference>
<dbReference type="InterPro" id="IPR011050">
    <property type="entry name" value="Pectin_lyase_fold/virulence"/>
</dbReference>
<gene>
    <name evidence="9" type="ORF">FRX31_022324</name>
</gene>
<keyword evidence="5" id="KW-0063">Aspartyl esterase</keyword>
<proteinExistence type="inferred from homology"/>
<evidence type="ECO:0000256" key="5">
    <source>
        <dbReference type="ARBA" id="ARBA00023085"/>
    </source>
</evidence>
<dbReference type="Gene3D" id="1.20.140.40">
    <property type="entry name" value="Invertase/pectin methylesterase inhibitor family protein"/>
    <property type="match status" value="1"/>
</dbReference>
<comment type="similarity">
    <text evidence="2">In the N-terminal section; belongs to the PMEI family.</text>
</comment>
<evidence type="ECO:0000256" key="6">
    <source>
        <dbReference type="SAM" id="SignalP"/>
    </source>
</evidence>
<dbReference type="GO" id="GO:0045490">
    <property type="term" value="P:pectin catabolic process"/>
    <property type="evidence" value="ECO:0007669"/>
    <property type="project" value="UniProtKB-UniPathway"/>
</dbReference>
<feature type="domain" description="Pectinesterase catalytic" evidence="7">
    <location>
        <begin position="175"/>
        <end position="260"/>
    </location>
</feature>
<dbReference type="AlphaFoldDB" id="A0A7J6VTN6"/>
<evidence type="ECO:0000313" key="9">
    <source>
        <dbReference type="EMBL" id="KAF5188087.1"/>
    </source>
</evidence>
<evidence type="ECO:0000256" key="4">
    <source>
        <dbReference type="ARBA" id="ARBA00022801"/>
    </source>
</evidence>
<dbReference type="InterPro" id="IPR006501">
    <property type="entry name" value="Pectinesterase_inhib_dom"/>
</dbReference>